<gene>
    <name evidence="3" type="ORF">H4W31_002743</name>
</gene>
<comment type="caution">
    <text evidence="3">The sequence shown here is derived from an EMBL/GenBank/DDBJ whole genome shotgun (WGS) entry which is preliminary data.</text>
</comment>
<proteinExistence type="predicted"/>
<keyword evidence="1" id="KW-0732">Signal</keyword>
<dbReference type="PROSITE" id="PS50231">
    <property type="entry name" value="RICIN_B_LECTIN"/>
    <property type="match status" value="1"/>
</dbReference>
<dbReference type="InterPro" id="IPR000772">
    <property type="entry name" value="Ricin_B_lectin"/>
</dbReference>
<feature type="signal peptide" evidence="1">
    <location>
        <begin position="1"/>
        <end position="27"/>
    </location>
</feature>
<dbReference type="EMBL" id="JADBEB010000001">
    <property type="protein sequence ID" value="MBE1487105.1"/>
    <property type="molecule type" value="Genomic_DNA"/>
</dbReference>
<feature type="chain" id="PRO_5036942385" description="Ricin B lectin domain-containing protein" evidence="1">
    <location>
        <begin position="28"/>
        <end position="177"/>
    </location>
</feature>
<dbReference type="Gene3D" id="2.80.10.50">
    <property type="match status" value="1"/>
</dbReference>
<reference evidence="3" key="1">
    <citation type="submission" date="2020-10" db="EMBL/GenBank/DDBJ databases">
        <title>Sequencing the genomes of 1000 actinobacteria strains.</title>
        <authorList>
            <person name="Klenk H.-P."/>
        </authorList>
    </citation>
    <scope>NUCLEOTIDE SEQUENCE</scope>
    <source>
        <strain evidence="3">DSM 46832</strain>
    </source>
</reference>
<protein>
    <recommendedName>
        <fullName evidence="2">Ricin B lectin domain-containing protein</fullName>
    </recommendedName>
</protein>
<dbReference type="AlphaFoldDB" id="A0A927M9S4"/>
<evidence type="ECO:0000256" key="1">
    <source>
        <dbReference type="SAM" id="SignalP"/>
    </source>
</evidence>
<sequence length="177" mass="19627">MRKVIMNLVAVLAAVIAAASITAPANAGVGSEPSPLVAPPGAARMTGDGVGVQAWDERFQNFATARILDDSFQYGLRAIPENYGNLHQLWALTAVTTDRVEIKNHATGRCLDDSFEYGLRPYGCNGQPFQRWTIWYWPDDPSKGWVLQNEATGRAVDDSFEYGLRAYGINYLAWQQW</sequence>
<evidence type="ECO:0000313" key="3">
    <source>
        <dbReference type="EMBL" id="MBE1487105.1"/>
    </source>
</evidence>
<dbReference type="CDD" id="cd23415">
    <property type="entry name" value="beta-trefoil_Ricin_AH"/>
    <property type="match status" value="1"/>
</dbReference>
<feature type="domain" description="Ricin B lectin" evidence="2">
    <location>
        <begin position="87"/>
        <end position="157"/>
    </location>
</feature>
<dbReference type="RefSeq" id="WP_192767013.1">
    <property type="nucleotide sequence ID" value="NZ_JADBEB010000001.1"/>
</dbReference>
<organism evidence="3 4">
    <name type="scientific">Plantactinospora soyae</name>
    <dbReference type="NCBI Taxonomy" id="1544732"/>
    <lineage>
        <taxon>Bacteria</taxon>
        <taxon>Bacillati</taxon>
        <taxon>Actinomycetota</taxon>
        <taxon>Actinomycetes</taxon>
        <taxon>Micromonosporales</taxon>
        <taxon>Micromonosporaceae</taxon>
        <taxon>Plantactinospora</taxon>
    </lineage>
</organism>
<dbReference type="SUPFAM" id="SSF50370">
    <property type="entry name" value="Ricin B-like lectins"/>
    <property type="match status" value="1"/>
</dbReference>
<name>A0A927M9S4_9ACTN</name>
<dbReference type="InterPro" id="IPR035992">
    <property type="entry name" value="Ricin_B-like_lectins"/>
</dbReference>
<evidence type="ECO:0000313" key="4">
    <source>
        <dbReference type="Proteomes" id="UP000649753"/>
    </source>
</evidence>
<evidence type="ECO:0000259" key="2">
    <source>
        <dbReference type="Pfam" id="PF14200"/>
    </source>
</evidence>
<accession>A0A927M9S4</accession>
<keyword evidence="4" id="KW-1185">Reference proteome</keyword>
<dbReference type="Proteomes" id="UP000649753">
    <property type="component" value="Unassembled WGS sequence"/>
</dbReference>
<dbReference type="Pfam" id="PF14200">
    <property type="entry name" value="RicinB_lectin_2"/>
    <property type="match status" value="1"/>
</dbReference>